<sequence length="95" mass="11450">MKWYKNLAWIVKFKESAKKELSKLDKPIAKKLVIFLQQLSNCDDPRHKGKQLKGKLKDFWRYRVSDYRIITKITDQEITILVLKVAHRKDVYEDQ</sequence>
<keyword evidence="2" id="KW-1277">Toxin-antitoxin system</keyword>
<dbReference type="EMBL" id="CP017111">
    <property type="protein sequence ID" value="AOO66332.1"/>
    <property type="molecule type" value="Genomic_DNA"/>
</dbReference>
<dbReference type="PANTHER" id="PTHR35601">
    <property type="entry name" value="TOXIN RELE"/>
    <property type="match status" value="1"/>
</dbReference>
<proteinExistence type="inferred from homology"/>
<keyword evidence="3" id="KW-0540">Nuclease</keyword>
<accession>A0A1D7TMW4</accession>
<dbReference type="InterPro" id="IPR035093">
    <property type="entry name" value="RelE/ParE_toxin_dom_sf"/>
</dbReference>
<dbReference type="SUPFAM" id="SSF143011">
    <property type="entry name" value="RelE-like"/>
    <property type="match status" value="1"/>
</dbReference>
<dbReference type="GO" id="GO:0004519">
    <property type="term" value="F:endonuclease activity"/>
    <property type="evidence" value="ECO:0007669"/>
    <property type="project" value="UniProtKB-KW"/>
</dbReference>
<comment type="similarity">
    <text evidence="1">Belongs to the RelE toxin family.</text>
</comment>
<dbReference type="Pfam" id="PF05016">
    <property type="entry name" value="ParE_toxin"/>
    <property type="match status" value="1"/>
</dbReference>
<dbReference type="Proteomes" id="UP000094609">
    <property type="component" value="Chromosome"/>
</dbReference>
<dbReference type="Gene3D" id="3.30.2310.20">
    <property type="entry name" value="RelE-like"/>
    <property type="match status" value="1"/>
</dbReference>
<dbReference type="PANTHER" id="PTHR35601:SF1">
    <property type="entry name" value="TOXIN RELE"/>
    <property type="match status" value="1"/>
</dbReference>
<dbReference type="NCBIfam" id="TIGR02385">
    <property type="entry name" value="RelE_StbE"/>
    <property type="match status" value="1"/>
</dbReference>
<reference evidence="4" key="1">
    <citation type="submission" date="2016-08" db="EMBL/GenBank/DDBJ databases">
        <title>Complete genome sequence of the organohalide-respiring Epsilonproteobacterium Sulfurospirillum halorespirans.</title>
        <authorList>
            <person name="Goris T."/>
            <person name="Zimmermann J."/>
            <person name="Schenz B."/>
            <person name="Lemos M."/>
            <person name="Hackermueller J."/>
            <person name="Diekert G."/>
        </authorList>
    </citation>
    <scope>NUCLEOTIDE SEQUENCE [LARGE SCALE GENOMIC DNA]</scope>
    <source>
        <strain>DSM 13726</strain>
        <strain evidence="4">PCE-M2</strain>
    </source>
</reference>
<evidence type="ECO:0000313" key="3">
    <source>
        <dbReference type="EMBL" id="AOO66332.1"/>
    </source>
</evidence>
<dbReference type="InterPro" id="IPR007712">
    <property type="entry name" value="RelE/ParE_toxin"/>
</dbReference>
<keyword evidence="4" id="KW-1185">Reference proteome</keyword>
<gene>
    <name evidence="3" type="ORF">SHALO_2573</name>
</gene>
<dbReference type="KEGG" id="shal:SHALO_2573"/>
<dbReference type="AlphaFoldDB" id="A0A1D7TMW4"/>
<organism evidence="3 4">
    <name type="scientific">Sulfurospirillum halorespirans DSM 13726</name>
    <dbReference type="NCBI Taxonomy" id="1193502"/>
    <lineage>
        <taxon>Bacteria</taxon>
        <taxon>Pseudomonadati</taxon>
        <taxon>Campylobacterota</taxon>
        <taxon>Epsilonproteobacteria</taxon>
        <taxon>Campylobacterales</taxon>
        <taxon>Sulfurospirillaceae</taxon>
        <taxon>Sulfurospirillum</taxon>
    </lineage>
</organism>
<evidence type="ECO:0000256" key="2">
    <source>
        <dbReference type="ARBA" id="ARBA00022649"/>
    </source>
</evidence>
<dbReference type="PATRIC" id="fig|1193502.14.peg.2606"/>
<keyword evidence="3" id="KW-0378">Hydrolase</keyword>
<keyword evidence="3" id="KW-0255">Endonuclease</keyword>
<name>A0A1D7TMW4_9BACT</name>
<evidence type="ECO:0000313" key="4">
    <source>
        <dbReference type="Proteomes" id="UP000094609"/>
    </source>
</evidence>
<dbReference type="STRING" id="1193502.SHALO_2573"/>
<evidence type="ECO:0000256" key="1">
    <source>
        <dbReference type="ARBA" id="ARBA00006226"/>
    </source>
</evidence>
<protein>
    <submittedName>
        <fullName evidence="3">Putative endonuclease</fullName>
    </submittedName>
</protein>